<evidence type="ECO:0000313" key="2">
    <source>
        <dbReference type="EMBL" id="QDX94223.1"/>
    </source>
</evidence>
<dbReference type="GO" id="GO:0006576">
    <property type="term" value="P:biogenic amine metabolic process"/>
    <property type="evidence" value="ECO:0007669"/>
    <property type="project" value="InterPro"/>
</dbReference>
<dbReference type="SUPFAM" id="SSF52540">
    <property type="entry name" value="P-loop containing nucleoside triphosphate hydrolases"/>
    <property type="match status" value="1"/>
</dbReference>
<keyword evidence="3" id="KW-1185">Reference proteome</keyword>
<dbReference type="Gene3D" id="3.40.50.300">
    <property type="entry name" value="P-loop containing nucleotide triphosphate hydrolases"/>
    <property type="match status" value="1"/>
</dbReference>
<keyword evidence="1" id="KW-0547">Nucleotide-binding</keyword>
<gene>
    <name evidence="2" type="primary">eutP</name>
    <name evidence="2" type="ORF">EEL30_19205</name>
</gene>
<dbReference type="CDD" id="cd00882">
    <property type="entry name" value="Ras_like_GTPase"/>
    <property type="match status" value="1"/>
</dbReference>
<name>A0A502ITQ3_BRELA</name>
<dbReference type="PANTHER" id="PTHR40453">
    <property type="entry name" value="PROTEIN YOEF"/>
    <property type="match status" value="1"/>
</dbReference>
<dbReference type="Pfam" id="PF10662">
    <property type="entry name" value="PduV-EutP"/>
    <property type="match status" value="1"/>
</dbReference>
<dbReference type="EMBL" id="CP033464">
    <property type="protein sequence ID" value="QDX94223.1"/>
    <property type="molecule type" value="Genomic_DNA"/>
</dbReference>
<dbReference type="GO" id="GO:0005524">
    <property type="term" value="F:ATP binding"/>
    <property type="evidence" value="ECO:0007669"/>
    <property type="project" value="UniProtKB-UniRule"/>
</dbReference>
<dbReference type="InterPro" id="IPR012381">
    <property type="entry name" value="EutP_PduV"/>
</dbReference>
<dbReference type="NCBIfam" id="TIGR02528">
    <property type="entry name" value="EutP"/>
    <property type="match status" value="1"/>
</dbReference>
<evidence type="ECO:0000313" key="3">
    <source>
        <dbReference type="Proteomes" id="UP000319432"/>
    </source>
</evidence>
<organism evidence="2 3">
    <name type="scientific">Brevibacillus laterosporus</name>
    <name type="common">Bacillus laterosporus</name>
    <dbReference type="NCBI Taxonomy" id="1465"/>
    <lineage>
        <taxon>Bacteria</taxon>
        <taxon>Bacillati</taxon>
        <taxon>Bacillota</taxon>
        <taxon>Bacilli</taxon>
        <taxon>Bacillales</taxon>
        <taxon>Paenibacillaceae</taxon>
        <taxon>Brevibacillus</taxon>
    </lineage>
</organism>
<accession>A0A502ITQ3</accession>
<dbReference type="OrthoDB" id="6179at2"/>
<proteinExistence type="inferred from homology"/>
<evidence type="ECO:0000256" key="1">
    <source>
        <dbReference type="PIRNR" id="PIRNR036409"/>
    </source>
</evidence>
<dbReference type="PIRSF" id="PIRSF036409">
    <property type="entry name" value="EutP_PduV"/>
    <property type="match status" value="1"/>
</dbReference>
<reference evidence="2 3" key="1">
    <citation type="submission" date="2018-11" db="EMBL/GenBank/DDBJ databases">
        <title>Phylogenetic determinants of toxin gene distribution in genomes of Brevibacillus laterosporus.</title>
        <authorList>
            <person name="Glare T.R."/>
            <person name="Durrant A."/>
            <person name="Berry C."/>
            <person name="Palma L."/>
            <person name="Ormskirk M."/>
            <person name="Cox M.O."/>
        </authorList>
    </citation>
    <scope>NUCLEOTIDE SEQUENCE [LARGE SCALE GENOMIC DNA]</scope>
    <source>
        <strain evidence="2 3">1821L</strain>
    </source>
</reference>
<dbReference type="InterPro" id="IPR027417">
    <property type="entry name" value="P-loop_NTPase"/>
</dbReference>
<comment type="similarity">
    <text evidence="1">Belongs to the EutP/PduV family.</text>
</comment>
<sequence>MGKIMMLVGRTGCGKTTLSQALMNAKLSYHKTQMIETVENIIDTPGEYIENRNYYRALIVTSAECDLIGLVQDCTDQTSLFPAQFASAFAKPVIGIVSKVDRCEQQEKLTRAEQFLREAGAEQIFHVSSYESQGLEKIKDLLATNT</sequence>
<dbReference type="Proteomes" id="UP000319432">
    <property type="component" value="Chromosome"/>
</dbReference>
<protein>
    <submittedName>
        <fullName evidence="2">EutP/PduV family microcompartment system protein</fullName>
    </submittedName>
</protein>
<dbReference type="PANTHER" id="PTHR40453:SF1">
    <property type="entry name" value="PROTEIN YOEF"/>
    <property type="match status" value="1"/>
</dbReference>
<dbReference type="AlphaFoldDB" id="A0A502ITQ3"/>